<sequence length="347" mass="38983">MVLEPISTITWVDSIDETLLRDRVQKMVSLNPWLTGRFVQDAKDGVIQLGYNNDTTAPEDTSSCAELIHSVEDPALGAYGYQETKSYTKLMTLVEPYLLKPGLDLKQQQFWKLVIVKPNLLIVSMTHALGDGASYYTLFQMLITGNIEAVPIERIFGALQEEKVKLLGGEQEANLISNWGYLVCFMRGLITSNLIAPWWPRAERATARFFLVDPKVIQTIKQDAKKDDVPFVSTNDILASWFFKETNLGYATLVVNLRERLPQLPERNRMGNYQDVIFYRVPKDVATPALVRKSVQGMKRTVTHEQPIVAPCPGQIGAIVMGTPSKLQGVSVAAPFEVQEDEPFMMV</sequence>
<comment type="caution">
    <text evidence="1">The sequence shown here is derived from an EMBL/GenBank/DDBJ whole genome shotgun (WGS) entry which is preliminary data.</text>
</comment>
<reference evidence="1" key="1">
    <citation type="submission" date="2020-06" db="EMBL/GenBank/DDBJ databases">
        <authorList>
            <consortium name="Plant Systems Biology data submission"/>
        </authorList>
    </citation>
    <scope>NUCLEOTIDE SEQUENCE</scope>
    <source>
        <strain evidence="1">D6</strain>
    </source>
</reference>
<evidence type="ECO:0000313" key="2">
    <source>
        <dbReference type="Proteomes" id="UP001153069"/>
    </source>
</evidence>
<dbReference type="Proteomes" id="UP001153069">
    <property type="component" value="Unassembled WGS sequence"/>
</dbReference>
<dbReference type="EMBL" id="CAICTM010000051">
    <property type="protein sequence ID" value="CAB9499051.1"/>
    <property type="molecule type" value="Genomic_DNA"/>
</dbReference>
<name>A0A9N8DE68_9STRA</name>
<keyword evidence="2" id="KW-1185">Reference proteome</keyword>
<gene>
    <name evidence="1" type="ORF">SEMRO_52_G031130.1</name>
</gene>
<accession>A0A9N8DE68</accession>
<organism evidence="1 2">
    <name type="scientific">Seminavis robusta</name>
    <dbReference type="NCBI Taxonomy" id="568900"/>
    <lineage>
        <taxon>Eukaryota</taxon>
        <taxon>Sar</taxon>
        <taxon>Stramenopiles</taxon>
        <taxon>Ochrophyta</taxon>
        <taxon>Bacillariophyta</taxon>
        <taxon>Bacillariophyceae</taxon>
        <taxon>Bacillariophycidae</taxon>
        <taxon>Naviculales</taxon>
        <taxon>Naviculaceae</taxon>
        <taxon>Seminavis</taxon>
    </lineage>
</organism>
<evidence type="ECO:0000313" key="1">
    <source>
        <dbReference type="EMBL" id="CAB9499051.1"/>
    </source>
</evidence>
<protein>
    <submittedName>
        <fullName evidence="1">Uncharacterized protein</fullName>
    </submittedName>
</protein>
<dbReference type="OrthoDB" id="192440at2759"/>
<proteinExistence type="predicted"/>
<dbReference type="AlphaFoldDB" id="A0A9N8DE68"/>